<name>A0A482V7L4_ASBVE</name>
<accession>A0A482V7L4</accession>
<dbReference type="AlphaFoldDB" id="A0A482V7L4"/>
<gene>
    <name evidence="1" type="ORF">BDFB_000088</name>
</gene>
<reference evidence="1 2" key="1">
    <citation type="submission" date="2017-03" db="EMBL/GenBank/DDBJ databases">
        <title>Genome of the blue death feigning beetle - Asbolus verrucosus.</title>
        <authorList>
            <person name="Rider S.D."/>
        </authorList>
    </citation>
    <scope>NUCLEOTIDE SEQUENCE [LARGE SCALE GENOMIC DNA]</scope>
    <source>
        <strain evidence="1">Butters</strain>
        <tissue evidence="1">Head and leg muscle</tissue>
    </source>
</reference>
<keyword evidence="2" id="KW-1185">Reference proteome</keyword>
<dbReference type="Proteomes" id="UP000292052">
    <property type="component" value="Unassembled WGS sequence"/>
</dbReference>
<evidence type="ECO:0000313" key="1">
    <source>
        <dbReference type="EMBL" id="RZB39193.1"/>
    </source>
</evidence>
<sequence>MMLALEERIHRKFKKEGGPGICSILIQILQVGSHVRTAVKSTSIEATCADIWFMSVENKHDSSARFVVESFINSQI</sequence>
<organism evidence="1 2">
    <name type="scientific">Asbolus verrucosus</name>
    <name type="common">Desert ironclad beetle</name>
    <dbReference type="NCBI Taxonomy" id="1661398"/>
    <lineage>
        <taxon>Eukaryota</taxon>
        <taxon>Metazoa</taxon>
        <taxon>Ecdysozoa</taxon>
        <taxon>Arthropoda</taxon>
        <taxon>Hexapoda</taxon>
        <taxon>Insecta</taxon>
        <taxon>Pterygota</taxon>
        <taxon>Neoptera</taxon>
        <taxon>Endopterygota</taxon>
        <taxon>Coleoptera</taxon>
        <taxon>Polyphaga</taxon>
        <taxon>Cucujiformia</taxon>
        <taxon>Tenebrionidae</taxon>
        <taxon>Pimeliinae</taxon>
        <taxon>Asbolus</taxon>
    </lineage>
</organism>
<protein>
    <submittedName>
        <fullName evidence="1">Uncharacterized protein</fullName>
    </submittedName>
</protein>
<dbReference type="EMBL" id="QDEB01130526">
    <property type="protein sequence ID" value="RZB39193.1"/>
    <property type="molecule type" value="Genomic_DNA"/>
</dbReference>
<evidence type="ECO:0000313" key="2">
    <source>
        <dbReference type="Proteomes" id="UP000292052"/>
    </source>
</evidence>
<comment type="caution">
    <text evidence="1">The sequence shown here is derived from an EMBL/GenBank/DDBJ whole genome shotgun (WGS) entry which is preliminary data.</text>
</comment>
<proteinExistence type="predicted"/>